<keyword evidence="1" id="KW-0812">Transmembrane</keyword>
<evidence type="ECO:0000313" key="3">
    <source>
        <dbReference type="Proteomes" id="UP000266239"/>
    </source>
</evidence>
<dbReference type="Pfam" id="PF07690">
    <property type="entry name" value="MFS_1"/>
    <property type="match status" value="1"/>
</dbReference>
<proteinExistence type="predicted"/>
<dbReference type="InterPro" id="IPR011701">
    <property type="entry name" value="MFS"/>
</dbReference>
<accession>A0A397AQK1</accession>
<feature type="transmembrane region" description="Helical" evidence="1">
    <location>
        <begin position="615"/>
        <end position="634"/>
    </location>
</feature>
<dbReference type="InterPro" id="IPR036259">
    <property type="entry name" value="MFS_trans_sf"/>
</dbReference>
<dbReference type="InterPro" id="IPR050327">
    <property type="entry name" value="Proton-linked_MCT"/>
</dbReference>
<dbReference type="VEuPathDB" id="FungiDB:H257_14330"/>
<feature type="transmembrane region" description="Helical" evidence="1">
    <location>
        <begin position="422"/>
        <end position="444"/>
    </location>
</feature>
<dbReference type="SUPFAM" id="SSF103473">
    <property type="entry name" value="MFS general substrate transporter"/>
    <property type="match status" value="1"/>
</dbReference>
<feature type="transmembrane region" description="Helical" evidence="1">
    <location>
        <begin position="362"/>
        <end position="382"/>
    </location>
</feature>
<evidence type="ECO:0008006" key="4">
    <source>
        <dbReference type="Google" id="ProtNLM"/>
    </source>
</evidence>
<gene>
    <name evidence="2" type="ORF">DYB25_008305</name>
</gene>
<organism evidence="2 3">
    <name type="scientific">Aphanomyces astaci</name>
    <name type="common">Crayfish plague agent</name>
    <dbReference type="NCBI Taxonomy" id="112090"/>
    <lineage>
        <taxon>Eukaryota</taxon>
        <taxon>Sar</taxon>
        <taxon>Stramenopiles</taxon>
        <taxon>Oomycota</taxon>
        <taxon>Saprolegniomycetes</taxon>
        <taxon>Saprolegniales</taxon>
        <taxon>Verrucalvaceae</taxon>
        <taxon>Aphanomyces</taxon>
    </lineage>
</organism>
<name>A0A397AQK1_APHAT</name>
<dbReference type="Proteomes" id="UP000266239">
    <property type="component" value="Unassembled WGS sequence"/>
</dbReference>
<dbReference type="VEuPathDB" id="FungiDB:H257_05503"/>
<dbReference type="PANTHER" id="PTHR11360">
    <property type="entry name" value="MONOCARBOXYLATE TRANSPORTER"/>
    <property type="match status" value="1"/>
</dbReference>
<comment type="caution">
    <text evidence="2">The sequence shown here is derived from an EMBL/GenBank/DDBJ whole genome shotgun (WGS) entry which is preliminary data.</text>
</comment>
<feature type="transmembrane region" description="Helical" evidence="1">
    <location>
        <begin position="464"/>
        <end position="484"/>
    </location>
</feature>
<dbReference type="GO" id="GO:0022857">
    <property type="term" value="F:transmembrane transporter activity"/>
    <property type="evidence" value="ECO:0007669"/>
    <property type="project" value="InterPro"/>
</dbReference>
<dbReference type="VEuPathDB" id="FungiDB:H257_18154"/>
<dbReference type="Gene3D" id="1.20.1250.20">
    <property type="entry name" value="MFS general substrate transporter like domains"/>
    <property type="match status" value="1"/>
</dbReference>
<feature type="transmembrane region" description="Helical" evidence="1">
    <location>
        <begin position="707"/>
        <end position="726"/>
    </location>
</feature>
<keyword evidence="1" id="KW-1133">Transmembrane helix</keyword>
<evidence type="ECO:0000313" key="2">
    <source>
        <dbReference type="EMBL" id="RHY09326.1"/>
    </source>
</evidence>
<keyword evidence="1" id="KW-0472">Membrane</keyword>
<dbReference type="PANTHER" id="PTHR11360:SF317">
    <property type="entry name" value="MAJOR FACILITATOR SUPERFAMILY (MFS) PROFILE DOMAIN-CONTAINING PROTEIN-RELATED"/>
    <property type="match status" value="1"/>
</dbReference>
<feature type="transmembrane region" description="Helical" evidence="1">
    <location>
        <begin position="640"/>
        <end position="663"/>
    </location>
</feature>
<reference evidence="2 3" key="1">
    <citation type="submission" date="2018-08" db="EMBL/GenBank/DDBJ databases">
        <title>Aphanomyces genome sequencing and annotation.</title>
        <authorList>
            <person name="Minardi D."/>
            <person name="Oidtmann B."/>
            <person name="Van Der Giezen M."/>
            <person name="Studholme D.J."/>
        </authorList>
    </citation>
    <scope>NUCLEOTIDE SEQUENCE [LARGE SCALE GENOMIC DNA]</scope>
    <source>
        <strain evidence="2 3">Yx</strain>
    </source>
</reference>
<evidence type="ECO:0000256" key="1">
    <source>
        <dbReference type="SAM" id="Phobius"/>
    </source>
</evidence>
<feature type="transmembrane region" description="Helical" evidence="1">
    <location>
        <begin position="388"/>
        <end position="410"/>
    </location>
</feature>
<feature type="transmembrane region" description="Helical" evidence="1">
    <location>
        <begin position="295"/>
        <end position="316"/>
    </location>
</feature>
<dbReference type="EMBL" id="QUTA01006844">
    <property type="protein sequence ID" value="RHY09326.1"/>
    <property type="molecule type" value="Genomic_DNA"/>
</dbReference>
<protein>
    <recommendedName>
        <fullName evidence="4">Major facilitator superfamily (MFS) profile domain-containing protein</fullName>
    </recommendedName>
</protein>
<feature type="transmembrane region" description="Helical" evidence="1">
    <location>
        <begin position="336"/>
        <end position="355"/>
    </location>
</feature>
<sequence>MLLRYGSKTRYQYERTLMRLKAWLLREHPGCITNGEVDLPLDPVACKGFLAYECVKRGPSGAEVEPQQFKSYSTVNACKSAIKFMHKESNVRVSDELETLLAGDALVVQYAFTKNDQVGKNCTPRHIFANPGNPAICPILSLAVLIFTRGAQRGRSANLVFGENAGERFSAWLSKTCELHSVEMSSFGVLVKDIGTHSFRKGVASELSNTPGGPEAVNVWLRAGWTLGSVQGRYIFAGSEPAQSRPYLGMNLAAYWKLIVPTKTLAELDADQWLFVASFGTSTFYSLPGLRFSRWGLLLVCCLANLCAGSLLAFVALHDGLDMYFYGSQNNQSVTIQLQTYVWMGLTAAFSGPLVETQGPRLGMMVGTILVAVGFFVAQLAVGAYSPLFLTIGYACFVGGGFGFVVIATMSATQKWFPDLRGFVSGLTMCAFGLGNAMWTIVYTRFLNRGGIFNPVTDVSNIPHIFWSNGVVIVLVLIATSLVIRTPSVGFTVNGHDMHCVPQNKAPDPKHIEDEFLKIGMTLVNYSVVHRGELDGTDVFYFQHVKALSLVQCILSSDFACMYIAFAATIIPAQVLSTELVDISTGIYRTSIETTNSLMTIGVVFYANPAFARKAVLTLVLTYQLVFLLVVPKAPMPFGAFQLFGLSFVFASGGSMAIIQCFVTDMFGVYHAGTMYGLLLTCWSLRAIVVGYAFSSFQVTAAATFQVQIQWMLVMLAVGWVALLFVRTNSMDRFFHGYQLSICGHVVFQYAFNGASSETFDDRDVVTILAPGTTHSLSDNDFMLWSSHTSPSATQQQSPYTITMVHLDLSTVAVDQHPREVD</sequence>
<feature type="transmembrane region" description="Helical" evidence="1">
    <location>
        <begin position="675"/>
        <end position="695"/>
    </location>
</feature>
<dbReference type="AlphaFoldDB" id="A0A397AQK1"/>